<keyword evidence="3" id="KW-0808">Transferase</keyword>
<dbReference type="PANTHER" id="PTHR11926:SF1516">
    <property type="entry name" value="GLYCOSYLTRANSFERASE"/>
    <property type="match status" value="1"/>
</dbReference>
<evidence type="ECO:0000256" key="2">
    <source>
        <dbReference type="ARBA" id="ARBA00022676"/>
    </source>
</evidence>
<evidence type="ECO:0000256" key="1">
    <source>
        <dbReference type="ARBA" id="ARBA00009995"/>
    </source>
</evidence>
<comment type="similarity">
    <text evidence="1">Belongs to the UDP-glycosyltransferase family.</text>
</comment>
<dbReference type="GO" id="GO:0080044">
    <property type="term" value="F:quercetin 7-O-glucosyltransferase activity"/>
    <property type="evidence" value="ECO:0007669"/>
    <property type="project" value="TreeGrafter"/>
</dbReference>
<dbReference type="Proteomes" id="UP000237347">
    <property type="component" value="Unassembled WGS sequence"/>
</dbReference>
<organism evidence="5 6">
    <name type="scientific">Quercus suber</name>
    <name type="common">Cork oak</name>
    <dbReference type="NCBI Taxonomy" id="58331"/>
    <lineage>
        <taxon>Eukaryota</taxon>
        <taxon>Viridiplantae</taxon>
        <taxon>Streptophyta</taxon>
        <taxon>Embryophyta</taxon>
        <taxon>Tracheophyta</taxon>
        <taxon>Spermatophyta</taxon>
        <taxon>Magnoliopsida</taxon>
        <taxon>eudicotyledons</taxon>
        <taxon>Gunneridae</taxon>
        <taxon>Pentapetalae</taxon>
        <taxon>rosids</taxon>
        <taxon>fabids</taxon>
        <taxon>Fagales</taxon>
        <taxon>Fagaceae</taxon>
        <taxon>Quercus</taxon>
    </lineage>
</organism>
<reference evidence="5 6" key="1">
    <citation type="journal article" date="2018" name="Sci. Data">
        <title>The draft genome sequence of cork oak.</title>
        <authorList>
            <person name="Ramos A.M."/>
            <person name="Usie A."/>
            <person name="Barbosa P."/>
            <person name="Barros P.M."/>
            <person name="Capote T."/>
            <person name="Chaves I."/>
            <person name="Simoes F."/>
            <person name="Abreu I."/>
            <person name="Carrasquinho I."/>
            <person name="Faro C."/>
            <person name="Guimaraes J.B."/>
            <person name="Mendonca D."/>
            <person name="Nobrega F."/>
            <person name="Rodrigues L."/>
            <person name="Saibo N.J.M."/>
            <person name="Varela M.C."/>
            <person name="Egas C."/>
            <person name="Matos J."/>
            <person name="Miguel C.M."/>
            <person name="Oliveira M.M."/>
            <person name="Ricardo C.P."/>
            <person name="Goncalves S."/>
        </authorList>
    </citation>
    <scope>NUCLEOTIDE SEQUENCE [LARGE SCALE GENOMIC DNA]</scope>
    <source>
        <strain evidence="6">cv. HL8</strain>
    </source>
</reference>
<protein>
    <submittedName>
        <fullName evidence="5">7-deoxyloganetin glucosyltransferase</fullName>
    </submittedName>
</protein>
<dbReference type="AlphaFoldDB" id="A0AAW0L0S0"/>
<proteinExistence type="inferred from homology"/>
<evidence type="ECO:0000259" key="4">
    <source>
        <dbReference type="Pfam" id="PF26168"/>
    </source>
</evidence>
<keyword evidence="6" id="KW-1185">Reference proteome</keyword>
<dbReference type="Gene3D" id="3.40.50.2000">
    <property type="entry name" value="Glycogen Phosphorylase B"/>
    <property type="match status" value="1"/>
</dbReference>
<gene>
    <name evidence="5" type="primary">UGT85A24_6</name>
    <name evidence="5" type="ORF">CFP56_010143</name>
</gene>
<evidence type="ECO:0000313" key="5">
    <source>
        <dbReference type="EMBL" id="KAK7844942.1"/>
    </source>
</evidence>
<dbReference type="GO" id="GO:0080043">
    <property type="term" value="F:quercetin 3-O-glucosyltransferase activity"/>
    <property type="evidence" value="ECO:0007669"/>
    <property type="project" value="TreeGrafter"/>
</dbReference>
<dbReference type="InterPro" id="IPR058980">
    <property type="entry name" value="Glyco_transf_N"/>
</dbReference>
<dbReference type="FunFam" id="3.40.50.2000:FF:000065">
    <property type="entry name" value="Glycosyltransferase"/>
    <property type="match status" value="1"/>
</dbReference>
<dbReference type="EMBL" id="PKMF04000177">
    <property type="protein sequence ID" value="KAK7844942.1"/>
    <property type="molecule type" value="Genomic_DNA"/>
</dbReference>
<comment type="caution">
    <text evidence="5">The sequence shown here is derived from an EMBL/GenBank/DDBJ whole genome shotgun (WGS) entry which is preliminary data.</text>
</comment>
<sequence length="265" mass="29405">MDSKTQVADKPHAVCIPCPAQSHMKAMLKLSKLLHHEGFHITYVNTEYNHQRFMKSRGPNSLDGLSDFRFEIIPDGLPPSDINAPQDIPSLFESIMTNFLAPFSDLLVKLNSPTSGNPPVTCIVSDGFMTFTITAAQEFKIPVAMFFTISACSVMGFLQFPSLKDKGVIPLKDESYLTNGYLDTIIDGIPGMRDIRLRDLPSFVRTIDPNDIFFRMVIDVAKRAPSASGIIIHTFNELEQEVLHALSTMFPHTENGVDSSVLKGI</sequence>
<evidence type="ECO:0000256" key="3">
    <source>
        <dbReference type="ARBA" id="ARBA00022679"/>
    </source>
</evidence>
<dbReference type="PANTHER" id="PTHR11926">
    <property type="entry name" value="GLUCOSYL/GLUCURONOSYL TRANSFERASES"/>
    <property type="match status" value="1"/>
</dbReference>
<keyword evidence="2" id="KW-0328">Glycosyltransferase</keyword>
<dbReference type="Pfam" id="PF26168">
    <property type="entry name" value="Glyco_transf_N"/>
    <property type="match status" value="1"/>
</dbReference>
<dbReference type="SUPFAM" id="SSF53756">
    <property type="entry name" value="UDP-Glycosyltransferase/glycogen phosphorylase"/>
    <property type="match status" value="1"/>
</dbReference>
<accession>A0AAW0L0S0</accession>
<feature type="domain" description="Glycosyltransferase N-terminal" evidence="4">
    <location>
        <begin position="14"/>
        <end position="155"/>
    </location>
</feature>
<name>A0AAW0L0S0_QUESU</name>
<evidence type="ECO:0000313" key="6">
    <source>
        <dbReference type="Proteomes" id="UP000237347"/>
    </source>
</evidence>